<feature type="compositionally biased region" description="Basic and acidic residues" evidence="1">
    <location>
        <begin position="172"/>
        <end position="182"/>
    </location>
</feature>
<evidence type="ECO:0000313" key="4">
    <source>
        <dbReference type="Proteomes" id="UP000569329"/>
    </source>
</evidence>
<keyword evidence="2" id="KW-0472">Membrane</keyword>
<proteinExistence type="predicted"/>
<organism evidence="3 4">
    <name type="scientific">Halosaccharopolyspora lacisalsi</name>
    <dbReference type="NCBI Taxonomy" id="1000566"/>
    <lineage>
        <taxon>Bacteria</taxon>
        <taxon>Bacillati</taxon>
        <taxon>Actinomycetota</taxon>
        <taxon>Actinomycetes</taxon>
        <taxon>Pseudonocardiales</taxon>
        <taxon>Pseudonocardiaceae</taxon>
        <taxon>Halosaccharopolyspora</taxon>
    </lineage>
</organism>
<dbReference type="Proteomes" id="UP000569329">
    <property type="component" value="Unassembled WGS sequence"/>
</dbReference>
<feature type="compositionally biased region" description="Low complexity" evidence="1">
    <location>
        <begin position="161"/>
        <end position="171"/>
    </location>
</feature>
<evidence type="ECO:0000256" key="1">
    <source>
        <dbReference type="SAM" id="MobiDB-lite"/>
    </source>
</evidence>
<keyword evidence="4" id="KW-1185">Reference proteome</keyword>
<evidence type="ECO:0000256" key="2">
    <source>
        <dbReference type="SAM" id="Phobius"/>
    </source>
</evidence>
<feature type="transmembrane region" description="Helical" evidence="2">
    <location>
        <begin position="235"/>
        <end position="259"/>
    </location>
</feature>
<feature type="region of interest" description="Disordered" evidence="1">
    <location>
        <begin position="156"/>
        <end position="207"/>
    </location>
</feature>
<gene>
    <name evidence="3" type="ORF">FHX42_000563</name>
</gene>
<dbReference type="EMBL" id="JACGWZ010000001">
    <property type="protein sequence ID" value="MBA8823234.1"/>
    <property type="molecule type" value="Genomic_DNA"/>
</dbReference>
<dbReference type="AlphaFoldDB" id="A0A839DP16"/>
<sequence>MSADTDQRIETERPPGFAGLAIGRSADELRARARALATELAQHGAGDVEQLAEHLALVGARFSRFDVRVFGQFPVGDTDPALATMTLAASELNTDDREEVRRNRYATASAMLRQYQQRHPDADARIVQVPSGPAVAAVVAGEFRLPAEQFGEVTRTGGGRATAAAGGVPARDSGRCERDRSRRQYGQRVGLARSGRAGGQDGPEYSIGRGGGTGVTLSAMQPARSSSAVQDHATAAGPVFILVGCFIVGGGIVAFLAFMPRHRFKSPERQAELLVRKFDGRPEVYVGKSHWSLDYGSVRDVARRCGCVEGGTPGYRFHAFRRQW</sequence>
<comment type="caution">
    <text evidence="3">The sequence shown here is derived from an EMBL/GenBank/DDBJ whole genome shotgun (WGS) entry which is preliminary data.</text>
</comment>
<protein>
    <submittedName>
        <fullName evidence="3">Uncharacterized protein</fullName>
    </submittedName>
</protein>
<reference evidence="3 4" key="1">
    <citation type="submission" date="2020-07" db="EMBL/GenBank/DDBJ databases">
        <title>Sequencing the genomes of 1000 actinobacteria strains.</title>
        <authorList>
            <person name="Klenk H.-P."/>
        </authorList>
    </citation>
    <scope>NUCLEOTIDE SEQUENCE [LARGE SCALE GENOMIC DNA]</scope>
    <source>
        <strain evidence="3 4">DSM 45975</strain>
    </source>
</reference>
<keyword evidence="2" id="KW-0812">Transmembrane</keyword>
<evidence type="ECO:0000313" key="3">
    <source>
        <dbReference type="EMBL" id="MBA8823234.1"/>
    </source>
</evidence>
<name>A0A839DP16_9PSEU</name>
<dbReference type="RefSeq" id="WP_182542579.1">
    <property type="nucleotide sequence ID" value="NZ_JACGWZ010000001.1"/>
</dbReference>
<accession>A0A839DP16</accession>
<keyword evidence="2" id="KW-1133">Transmembrane helix</keyword>